<comment type="similarity">
    <text evidence="2">Belongs to the DNA polymerase type-B-like family.</text>
</comment>
<sequence length="545" mass="60644">MELQTLTNSQPILYETLALDLISLPSSPATESPPSNQSPFEPYTVFRNEISLSAENPVSVDSSAADYFSLDVNEPDDPLLFQTPLSARDEPEPKTPANVDEPRLENKWWFGGNSKFKSPMLQLHKEIVDFCDFLSPTPEEQAARDAAVHSVFDVIKYIWPACRPEVFGSFRTGLYLPTSDIDVIILESGIKNPQTGLHALSRALSQRGIAKKMQVIAKARVPIVKFVEKKSGVAFDISFDVDNGPKAAEFIKGAVQKWPQLRPLCLILKVFLQQRDLNEVYSGGIGSYALLAMIIAMLQNLCESQAYLEPNLGMLLVHFFDFYGRKLNTVDVGVSCKDRGTFFSKSSKGFSNKGRPFLISIEDPQTPDNDIGKNSFNYIQIRSAFGLALSTLTNPKTILSLGPNRSILGTIIRPDPVLLERKGGPSGDVTFSNLLPGAGEPLHTLHGEQQDILCNWQLDDEEPLPRGDGDTGEVRAQSFGTKRKSSSKERHRKKKVKENGDVRNAWDEAVIKKEKSSRKKSSRRKDKHNDTNGFGRHHDGSPWSR</sequence>
<evidence type="ECO:0000313" key="10">
    <source>
        <dbReference type="EMBL" id="GMJ05238.1"/>
    </source>
</evidence>
<dbReference type="InterPro" id="IPR054708">
    <property type="entry name" value="MTPAP-like_central"/>
</dbReference>
<dbReference type="OrthoDB" id="273917at2759"/>
<accession>A0A9W7IZ79</accession>
<evidence type="ECO:0000256" key="6">
    <source>
        <dbReference type="ARBA" id="ARBA00022842"/>
    </source>
</evidence>
<comment type="caution">
    <text evidence="10">The sequence shown here is derived from an EMBL/GenBank/DDBJ whole genome shotgun (WGS) entry which is preliminary data.</text>
</comment>
<evidence type="ECO:0000256" key="3">
    <source>
        <dbReference type="ARBA" id="ARBA00012388"/>
    </source>
</evidence>
<dbReference type="PANTHER" id="PTHR23092:SF15">
    <property type="entry name" value="INACTIVE NON-CANONICAL POLY(A) RNA POLYMERASE PROTEIN TRF4-2-RELATED"/>
    <property type="match status" value="1"/>
</dbReference>
<dbReference type="GO" id="GO:0031499">
    <property type="term" value="C:TRAMP complex"/>
    <property type="evidence" value="ECO:0007669"/>
    <property type="project" value="TreeGrafter"/>
</dbReference>
<evidence type="ECO:0000256" key="4">
    <source>
        <dbReference type="ARBA" id="ARBA00022679"/>
    </source>
</evidence>
<protein>
    <recommendedName>
        <fullName evidence="3">polynucleotide adenylyltransferase</fullName>
        <ecNumber evidence="3">2.7.7.19</ecNumber>
    </recommendedName>
</protein>
<dbReference type="Pfam" id="PF22600">
    <property type="entry name" value="MTPAP-like_central"/>
    <property type="match status" value="1"/>
</dbReference>
<dbReference type="Gene3D" id="3.30.460.10">
    <property type="entry name" value="Beta Polymerase, domain 2"/>
    <property type="match status" value="1"/>
</dbReference>
<feature type="compositionally biased region" description="Basic residues" evidence="7">
    <location>
        <begin position="515"/>
        <end position="526"/>
    </location>
</feature>
<keyword evidence="11" id="KW-1185">Reference proteome</keyword>
<dbReference type="SUPFAM" id="SSF81301">
    <property type="entry name" value="Nucleotidyltransferase"/>
    <property type="match status" value="1"/>
</dbReference>
<dbReference type="GO" id="GO:0005730">
    <property type="term" value="C:nucleolus"/>
    <property type="evidence" value="ECO:0007669"/>
    <property type="project" value="TreeGrafter"/>
</dbReference>
<keyword evidence="4" id="KW-0808">Transferase</keyword>
<dbReference type="InterPro" id="IPR045862">
    <property type="entry name" value="Trf4-like"/>
</dbReference>
<dbReference type="EMBL" id="BSYR01000044">
    <property type="protein sequence ID" value="GMJ05238.1"/>
    <property type="molecule type" value="Genomic_DNA"/>
</dbReference>
<dbReference type="GO" id="GO:0046872">
    <property type="term" value="F:metal ion binding"/>
    <property type="evidence" value="ECO:0007669"/>
    <property type="project" value="UniProtKB-KW"/>
</dbReference>
<dbReference type="GO" id="GO:1990817">
    <property type="term" value="F:poly(A) RNA polymerase activity"/>
    <property type="evidence" value="ECO:0007669"/>
    <property type="project" value="UniProtKB-EC"/>
</dbReference>
<dbReference type="FunFam" id="1.10.1410.10:FF:000009">
    <property type="entry name" value="Poly(A) RNA polymerase cid14"/>
    <property type="match status" value="1"/>
</dbReference>
<evidence type="ECO:0000259" key="9">
    <source>
        <dbReference type="Pfam" id="PF22600"/>
    </source>
</evidence>
<comment type="cofactor">
    <cofactor evidence="1">
        <name>Mn(2+)</name>
        <dbReference type="ChEBI" id="CHEBI:29035"/>
    </cofactor>
</comment>
<dbReference type="InterPro" id="IPR002058">
    <property type="entry name" value="PAP_assoc"/>
</dbReference>
<dbReference type="InterPro" id="IPR043519">
    <property type="entry name" value="NT_sf"/>
</dbReference>
<evidence type="ECO:0000259" key="8">
    <source>
        <dbReference type="Pfam" id="PF03828"/>
    </source>
</evidence>
<dbReference type="AlphaFoldDB" id="A0A9W7IZ79"/>
<name>A0A9W7IZ79_HIBTR</name>
<dbReference type="PANTHER" id="PTHR23092">
    <property type="entry name" value="POLY(A) RNA POLYMERASE"/>
    <property type="match status" value="1"/>
</dbReference>
<dbReference type="GO" id="GO:0043634">
    <property type="term" value="P:polyadenylation-dependent ncRNA catabolic process"/>
    <property type="evidence" value="ECO:0007669"/>
    <property type="project" value="TreeGrafter"/>
</dbReference>
<evidence type="ECO:0000256" key="7">
    <source>
        <dbReference type="SAM" id="MobiDB-lite"/>
    </source>
</evidence>
<evidence type="ECO:0000256" key="1">
    <source>
        <dbReference type="ARBA" id="ARBA00001936"/>
    </source>
</evidence>
<dbReference type="Gene3D" id="1.10.1410.10">
    <property type="match status" value="1"/>
</dbReference>
<dbReference type="GO" id="GO:0003729">
    <property type="term" value="F:mRNA binding"/>
    <property type="evidence" value="ECO:0007669"/>
    <property type="project" value="TreeGrafter"/>
</dbReference>
<feature type="compositionally biased region" description="Basic and acidic residues" evidence="7">
    <location>
        <begin position="536"/>
        <end position="545"/>
    </location>
</feature>
<gene>
    <name evidence="10" type="ORF">HRI_004193000</name>
</gene>
<keyword evidence="5" id="KW-0479">Metal-binding</keyword>
<feature type="domain" description="PAP-associated" evidence="8">
    <location>
        <begin position="311"/>
        <end position="369"/>
    </location>
</feature>
<dbReference type="Pfam" id="PF03828">
    <property type="entry name" value="PAP_assoc"/>
    <property type="match status" value="1"/>
</dbReference>
<feature type="domain" description="Poly(A) RNA polymerase mitochondrial-like central palm" evidence="9">
    <location>
        <begin position="123"/>
        <end position="251"/>
    </location>
</feature>
<feature type="compositionally biased region" description="Basic and acidic residues" evidence="7">
    <location>
        <begin position="463"/>
        <end position="473"/>
    </location>
</feature>
<dbReference type="GO" id="GO:0031123">
    <property type="term" value="P:RNA 3'-end processing"/>
    <property type="evidence" value="ECO:0007669"/>
    <property type="project" value="TreeGrafter"/>
</dbReference>
<keyword evidence="6" id="KW-0460">Magnesium</keyword>
<evidence type="ECO:0000256" key="2">
    <source>
        <dbReference type="ARBA" id="ARBA00008593"/>
    </source>
</evidence>
<feature type="compositionally biased region" description="Basic residues" evidence="7">
    <location>
        <begin position="481"/>
        <end position="496"/>
    </location>
</feature>
<dbReference type="SUPFAM" id="SSF81631">
    <property type="entry name" value="PAP/OAS1 substrate-binding domain"/>
    <property type="match status" value="1"/>
</dbReference>
<evidence type="ECO:0000256" key="5">
    <source>
        <dbReference type="ARBA" id="ARBA00022723"/>
    </source>
</evidence>
<dbReference type="Proteomes" id="UP001165190">
    <property type="component" value="Unassembled WGS sequence"/>
</dbReference>
<organism evidence="10 11">
    <name type="scientific">Hibiscus trionum</name>
    <name type="common">Flower of an hour</name>
    <dbReference type="NCBI Taxonomy" id="183268"/>
    <lineage>
        <taxon>Eukaryota</taxon>
        <taxon>Viridiplantae</taxon>
        <taxon>Streptophyta</taxon>
        <taxon>Embryophyta</taxon>
        <taxon>Tracheophyta</taxon>
        <taxon>Spermatophyta</taxon>
        <taxon>Magnoliopsida</taxon>
        <taxon>eudicotyledons</taxon>
        <taxon>Gunneridae</taxon>
        <taxon>Pentapetalae</taxon>
        <taxon>rosids</taxon>
        <taxon>malvids</taxon>
        <taxon>Malvales</taxon>
        <taxon>Malvaceae</taxon>
        <taxon>Malvoideae</taxon>
        <taxon>Hibiscus</taxon>
    </lineage>
</organism>
<feature type="compositionally biased region" description="Basic and acidic residues" evidence="7">
    <location>
        <begin position="497"/>
        <end position="514"/>
    </location>
</feature>
<evidence type="ECO:0000313" key="11">
    <source>
        <dbReference type="Proteomes" id="UP001165190"/>
    </source>
</evidence>
<feature type="region of interest" description="Disordered" evidence="7">
    <location>
        <begin position="459"/>
        <end position="545"/>
    </location>
</feature>
<reference evidence="10" key="1">
    <citation type="submission" date="2023-05" db="EMBL/GenBank/DDBJ databases">
        <title>Genome and transcriptome analyses reveal genes involved in the formation of fine ridges on petal epidermal cells in Hibiscus trionum.</title>
        <authorList>
            <person name="Koshimizu S."/>
            <person name="Masuda S."/>
            <person name="Ishii T."/>
            <person name="Shirasu K."/>
            <person name="Hoshino A."/>
            <person name="Arita M."/>
        </authorList>
    </citation>
    <scope>NUCLEOTIDE SEQUENCE</scope>
    <source>
        <strain evidence="10">Hamamatsu line</strain>
    </source>
</reference>
<dbReference type="EC" id="2.7.7.19" evidence="3"/>
<dbReference type="FunFam" id="3.30.460.10:FF:000006">
    <property type="entry name" value="non-canonical poly(A) RNA polymerase PAPD5"/>
    <property type="match status" value="1"/>
</dbReference>
<proteinExistence type="inferred from homology"/>
<dbReference type="CDD" id="cd05402">
    <property type="entry name" value="NT_PAP_TUTase"/>
    <property type="match status" value="1"/>
</dbReference>